<dbReference type="Proteomes" id="UP000625711">
    <property type="component" value="Unassembled WGS sequence"/>
</dbReference>
<dbReference type="OrthoDB" id="9974378at2759"/>
<feature type="transmembrane region" description="Helical" evidence="1">
    <location>
        <begin position="12"/>
        <end position="30"/>
    </location>
</feature>
<keyword evidence="1" id="KW-0472">Membrane</keyword>
<keyword evidence="1" id="KW-0812">Transmembrane</keyword>
<protein>
    <submittedName>
        <fullName evidence="2">Uncharacterized protein</fullName>
    </submittedName>
</protein>
<dbReference type="EMBL" id="JAACXV010000056">
    <property type="protein sequence ID" value="KAF7285370.1"/>
    <property type="molecule type" value="Genomic_DNA"/>
</dbReference>
<organism evidence="2 3">
    <name type="scientific">Rhynchophorus ferrugineus</name>
    <name type="common">Red palm weevil</name>
    <name type="synonym">Curculio ferrugineus</name>
    <dbReference type="NCBI Taxonomy" id="354439"/>
    <lineage>
        <taxon>Eukaryota</taxon>
        <taxon>Metazoa</taxon>
        <taxon>Ecdysozoa</taxon>
        <taxon>Arthropoda</taxon>
        <taxon>Hexapoda</taxon>
        <taxon>Insecta</taxon>
        <taxon>Pterygota</taxon>
        <taxon>Neoptera</taxon>
        <taxon>Endopterygota</taxon>
        <taxon>Coleoptera</taxon>
        <taxon>Polyphaga</taxon>
        <taxon>Cucujiformia</taxon>
        <taxon>Curculionidae</taxon>
        <taxon>Dryophthorinae</taxon>
        <taxon>Rhynchophorus</taxon>
    </lineage>
</organism>
<dbReference type="AlphaFoldDB" id="A0A834IWW8"/>
<keyword evidence="1" id="KW-1133">Transmembrane helix</keyword>
<gene>
    <name evidence="2" type="ORF">GWI33_010770</name>
</gene>
<evidence type="ECO:0000256" key="1">
    <source>
        <dbReference type="SAM" id="Phobius"/>
    </source>
</evidence>
<reference evidence="2" key="1">
    <citation type="submission" date="2020-08" db="EMBL/GenBank/DDBJ databases">
        <title>Genome sequencing and assembly of the red palm weevil Rhynchophorus ferrugineus.</title>
        <authorList>
            <person name="Dias G.B."/>
            <person name="Bergman C.M."/>
            <person name="Manee M."/>
        </authorList>
    </citation>
    <scope>NUCLEOTIDE SEQUENCE</scope>
    <source>
        <strain evidence="2">AA-2017</strain>
        <tissue evidence="2">Whole larva</tissue>
    </source>
</reference>
<sequence length="450" mass="53176">MVFRKVRENGFYCFLGGCMATSLYFLSMSYSTTYERQITLHSLQNQEVLRLPNITSDERSIQIKLEQEFTCYNLPDYKFITQRGQYYVIYNFVQADRKFGCTESITLTSPGDYRFLDNVEPLVERWRGPVSIALYCPGYDFYTTMEAIAYVRHCQNSLIKEMVSFHLFFDLEHVPEAKMNISIQYTYNDHYNCSAPPPWEILTDDDTYKTNQSLLYPINVARNIAKLAARTYFVFPSDIELYPTRNFIEQFLVFVKENMNLFGANTRNAFVLPIFEVLENQDVPENKTMLKIMLKNKTAILFHQRMCAVCHKVIDGDKWILQNETKKLEIFSVGKRQGQYMVWEPFFVCTQNEPLWDERLTWEGQRNKMIQAYTMCIMDYNFYVLNNAFLIHKPGIKKEKVQLKRFNKEVTKSNKLSVLITEEIQKLYGRNEYCTMVYNTTLNKPKKKIG</sequence>
<comment type="caution">
    <text evidence="2">The sequence shown here is derived from an EMBL/GenBank/DDBJ whole genome shotgun (WGS) entry which is preliminary data.</text>
</comment>
<dbReference type="Pfam" id="PF13896">
    <property type="entry name" value="Glyco_transf_49"/>
    <property type="match status" value="1"/>
</dbReference>
<evidence type="ECO:0000313" key="3">
    <source>
        <dbReference type="Proteomes" id="UP000625711"/>
    </source>
</evidence>
<name>A0A834IWW8_RHYFE</name>
<keyword evidence="3" id="KW-1185">Reference proteome</keyword>
<proteinExistence type="predicted"/>
<dbReference type="PANTHER" id="PTHR47412:SF1">
    <property type="entry name" value="FI01434P-RELATED"/>
    <property type="match status" value="1"/>
</dbReference>
<accession>A0A834IWW8</accession>
<dbReference type="PANTHER" id="PTHR47412">
    <property type="entry name" value="FI01434P-RELATED"/>
    <property type="match status" value="1"/>
</dbReference>
<evidence type="ECO:0000313" key="2">
    <source>
        <dbReference type="EMBL" id="KAF7285370.1"/>
    </source>
</evidence>